<reference evidence="3" key="1">
    <citation type="submission" date="2016-10" db="EMBL/GenBank/DDBJ databases">
        <authorList>
            <person name="Varghese N."/>
            <person name="Submissions S."/>
        </authorList>
    </citation>
    <scope>NUCLEOTIDE SEQUENCE [LARGE SCALE GENOMIC DNA]</scope>
    <source>
        <strain evidence="3">DSM 20632</strain>
    </source>
</reference>
<evidence type="ECO:0008006" key="4">
    <source>
        <dbReference type="Google" id="ProtNLM"/>
    </source>
</evidence>
<gene>
    <name evidence="2" type="ORF">SAMN04488535_1890</name>
</gene>
<evidence type="ECO:0000256" key="1">
    <source>
        <dbReference type="SAM" id="Phobius"/>
    </source>
</evidence>
<dbReference type="EMBL" id="LT629700">
    <property type="protein sequence ID" value="SDM09379.1"/>
    <property type="molecule type" value="Genomic_DNA"/>
</dbReference>
<accession>A0A1G9QEE1</accession>
<organism evidence="2 3">
    <name type="scientific">Corynebacterium mycetoides</name>
    <dbReference type="NCBI Taxonomy" id="38302"/>
    <lineage>
        <taxon>Bacteria</taxon>
        <taxon>Bacillati</taxon>
        <taxon>Actinomycetota</taxon>
        <taxon>Actinomycetes</taxon>
        <taxon>Mycobacteriales</taxon>
        <taxon>Corynebacteriaceae</taxon>
        <taxon>Corynebacterium</taxon>
    </lineage>
</organism>
<dbReference type="AlphaFoldDB" id="A0A1G9QEE1"/>
<name>A0A1G9QEE1_9CORY</name>
<keyword evidence="1" id="KW-0812">Transmembrane</keyword>
<evidence type="ECO:0000313" key="2">
    <source>
        <dbReference type="EMBL" id="SDM09379.1"/>
    </source>
</evidence>
<proteinExistence type="predicted"/>
<dbReference type="Proteomes" id="UP000199350">
    <property type="component" value="Chromosome I"/>
</dbReference>
<keyword evidence="1" id="KW-1133">Transmembrane helix</keyword>
<keyword evidence="1" id="KW-0472">Membrane</keyword>
<feature type="transmembrane region" description="Helical" evidence="1">
    <location>
        <begin position="12"/>
        <end position="32"/>
    </location>
</feature>
<dbReference type="RefSeq" id="WP_092151535.1">
    <property type="nucleotide sequence ID" value="NZ_LT629700.1"/>
</dbReference>
<dbReference type="OrthoDB" id="4427298at2"/>
<sequence length="186" mass="19793">MTRLLAGIDRLLVFLAGLALAVAGAVPAALYWDIPYVSDALGAVNRGAAASFAQSPWFPVALIGVFLVCLVAGVWLIAANLRTRSFAERGTAPADPELGDTVINLQRLSQAASEHMALSDLVERAAATVSMIRDRPTVTFTVTANPACDLAETVNFVEAADRDFTEACGAMDIDTVYKLHLDRIDD</sequence>
<protein>
    <recommendedName>
        <fullName evidence="4">Alkaline shock response membrane anchor protein AmaP</fullName>
    </recommendedName>
</protein>
<keyword evidence="3" id="KW-1185">Reference proteome</keyword>
<feature type="transmembrane region" description="Helical" evidence="1">
    <location>
        <begin position="57"/>
        <end position="79"/>
    </location>
</feature>
<evidence type="ECO:0000313" key="3">
    <source>
        <dbReference type="Proteomes" id="UP000199350"/>
    </source>
</evidence>
<dbReference type="STRING" id="38302.SAMN04488535_1890"/>